<feature type="chain" id="PRO_5045265763" evidence="6">
    <location>
        <begin position="20"/>
        <end position="530"/>
    </location>
</feature>
<feature type="region of interest" description="Disordered" evidence="4">
    <location>
        <begin position="502"/>
        <end position="530"/>
    </location>
</feature>
<evidence type="ECO:0000313" key="8">
    <source>
        <dbReference type="Proteomes" id="UP000663090"/>
    </source>
</evidence>
<feature type="signal peptide" evidence="6">
    <location>
        <begin position="1"/>
        <end position="19"/>
    </location>
</feature>
<proteinExistence type="predicted"/>
<evidence type="ECO:0000313" key="7">
    <source>
        <dbReference type="EMBL" id="QSQ15498.1"/>
    </source>
</evidence>
<dbReference type="Gene3D" id="1.20.1250.20">
    <property type="entry name" value="MFS general substrate transporter like domains"/>
    <property type="match status" value="2"/>
</dbReference>
<dbReference type="InterPro" id="IPR052528">
    <property type="entry name" value="Sugar_transport-like"/>
</dbReference>
<feature type="transmembrane region" description="Helical" evidence="5">
    <location>
        <begin position="418"/>
        <end position="445"/>
    </location>
</feature>
<keyword evidence="8" id="KW-1185">Reference proteome</keyword>
<feature type="compositionally biased region" description="Basic and acidic residues" evidence="4">
    <location>
        <begin position="521"/>
        <end position="530"/>
    </location>
</feature>
<feature type="transmembrane region" description="Helical" evidence="5">
    <location>
        <begin position="457"/>
        <end position="478"/>
    </location>
</feature>
<reference evidence="7 8" key="1">
    <citation type="submission" date="2021-02" db="EMBL/GenBank/DDBJ databases">
        <title>De Novo genome assembly of isolated myxobacteria.</title>
        <authorList>
            <person name="Stevens D.C."/>
        </authorList>
    </citation>
    <scope>NUCLEOTIDE SEQUENCE [LARGE SCALE GENOMIC DNA]</scope>
    <source>
        <strain evidence="7 8">SCHIC003</strain>
    </source>
</reference>
<keyword evidence="3 5" id="KW-0472">Membrane</keyword>
<dbReference type="EMBL" id="CP071091">
    <property type="protein sequence ID" value="QSQ15498.1"/>
    <property type="molecule type" value="Genomic_DNA"/>
</dbReference>
<evidence type="ECO:0000256" key="6">
    <source>
        <dbReference type="SAM" id="SignalP"/>
    </source>
</evidence>
<dbReference type="InterPro" id="IPR011701">
    <property type="entry name" value="MFS"/>
</dbReference>
<name>A0ABX7NA22_9BACT</name>
<feature type="transmembrane region" description="Helical" evidence="5">
    <location>
        <begin position="326"/>
        <end position="347"/>
    </location>
</feature>
<keyword evidence="2 5" id="KW-1133">Transmembrane helix</keyword>
<evidence type="ECO:0000256" key="1">
    <source>
        <dbReference type="ARBA" id="ARBA00022692"/>
    </source>
</evidence>
<feature type="transmembrane region" description="Helical" evidence="5">
    <location>
        <begin position="215"/>
        <end position="233"/>
    </location>
</feature>
<organism evidence="7 8">
    <name type="scientific">Myxococcus landrumensis</name>
    <dbReference type="NCBI Taxonomy" id="2813577"/>
    <lineage>
        <taxon>Bacteria</taxon>
        <taxon>Pseudomonadati</taxon>
        <taxon>Myxococcota</taxon>
        <taxon>Myxococcia</taxon>
        <taxon>Myxococcales</taxon>
        <taxon>Cystobacterineae</taxon>
        <taxon>Myxococcaceae</taxon>
        <taxon>Myxococcus</taxon>
    </lineage>
</organism>
<dbReference type="InterPro" id="IPR036259">
    <property type="entry name" value="MFS_trans_sf"/>
</dbReference>
<sequence>MRQTRGLAFLAASTALSLAAFRRHLLSSFASLATAVPLFRPGSSLPGSAAPLLGAPPADAEALDAARQSPASGRLRATLGASVVEGMFAEVFTACAGATVLTAWAIALGLGPLLVGVMTALPFCAQFVQFPAAWLTSTFGHRRVALTAVCLSRLVMFPLAVLPWLDLELRAQQHLLLVVAGASAVLGVVGNNAWVAWMGELVPRPVRGRFFGRRTALTTLAGTLASLAAGLLLDRLRPSEGLGLALPLLALGACVMGLVTTLLMAGQHDPAPPGSSPPLELKSALVPLKDPLARRVLTYQIAWNAAVGVSAPFFALHSLQNLKMTFVLMALHAAGVAAVRILTAPLWGRLLDKVGAQPVLMACSLGIGVIPALWLLPSAGMLWPLLFDVVLAGALWGGHALAIFALPLAVAPRRGRPFYLAAFSTAGGLAYAAAAALGGTLAALLPENFILGGQAWVNLHVLFVLSSVARLGAGLLAARLPEPGAQPATSFSSLLLRLGPRAWTSRAQPRPQPVSTPPDSSSRRREAQTR</sequence>
<keyword evidence="6" id="KW-0732">Signal</keyword>
<evidence type="ECO:0000256" key="3">
    <source>
        <dbReference type="ARBA" id="ARBA00023136"/>
    </source>
</evidence>
<dbReference type="PANTHER" id="PTHR23526">
    <property type="entry name" value="INTEGRAL MEMBRANE TRANSPORT PROTEIN-RELATED"/>
    <property type="match status" value="1"/>
</dbReference>
<feature type="transmembrane region" description="Helical" evidence="5">
    <location>
        <begin position="382"/>
        <end position="406"/>
    </location>
</feature>
<feature type="transmembrane region" description="Helical" evidence="5">
    <location>
        <begin position="301"/>
        <end position="320"/>
    </location>
</feature>
<dbReference type="Proteomes" id="UP000663090">
    <property type="component" value="Chromosome"/>
</dbReference>
<feature type="transmembrane region" description="Helical" evidence="5">
    <location>
        <begin position="245"/>
        <end position="265"/>
    </location>
</feature>
<keyword evidence="1 5" id="KW-0812">Transmembrane</keyword>
<dbReference type="SUPFAM" id="SSF103473">
    <property type="entry name" value="MFS general substrate transporter"/>
    <property type="match status" value="1"/>
</dbReference>
<dbReference type="PANTHER" id="PTHR23526:SF2">
    <property type="entry name" value="MAJOR FACILITATOR SUPERFAMILY (MFS) PROFILE DOMAIN-CONTAINING PROTEIN"/>
    <property type="match status" value="1"/>
</dbReference>
<feature type="transmembrane region" description="Helical" evidence="5">
    <location>
        <begin position="144"/>
        <end position="165"/>
    </location>
</feature>
<feature type="transmembrane region" description="Helical" evidence="5">
    <location>
        <begin position="171"/>
        <end position="194"/>
    </location>
</feature>
<evidence type="ECO:0000256" key="4">
    <source>
        <dbReference type="SAM" id="MobiDB-lite"/>
    </source>
</evidence>
<gene>
    <name evidence="7" type="ORF">JY572_05340</name>
</gene>
<dbReference type="Pfam" id="PF07690">
    <property type="entry name" value="MFS_1"/>
    <property type="match status" value="1"/>
</dbReference>
<dbReference type="RefSeq" id="WP_206717201.1">
    <property type="nucleotide sequence ID" value="NZ_CP071091.1"/>
</dbReference>
<accession>A0ABX7NA22</accession>
<protein>
    <submittedName>
        <fullName evidence="7">MFS transporter</fullName>
    </submittedName>
</protein>
<evidence type="ECO:0000256" key="2">
    <source>
        <dbReference type="ARBA" id="ARBA00022989"/>
    </source>
</evidence>
<evidence type="ECO:0000256" key="5">
    <source>
        <dbReference type="SAM" id="Phobius"/>
    </source>
</evidence>
<feature type="transmembrane region" description="Helical" evidence="5">
    <location>
        <begin position="359"/>
        <end position="376"/>
    </location>
</feature>